<dbReference type="Pfam" id="PF14595">
    <property type="entry name" value="Thioredoxin_9"/>
    <property type="match status" value="1"/>
</dbReference>
<dbReference type="Gene3D" id="3.40.30.10">
    <property type="entry name" value="Glutaredoxin"/>
    <property type="match status" value="1"/>
</dbReference>
<comment type="caution">
    <text evidence="1">The sequence shown here is derived from an EMBL/GenBank/DDBJ whole genome shotgun (WGS) entry which is preliminary data.</text>
</comment>
<dbReference type="Proteomes" id="UP001268651">
    <property type="component" value="Unassembled WGS sequence"/>
</dbReference>
<reference evidence="1 2" key="1">
    <citation type="submission" date="2023-10" db="EMBL/GenBank/DDBJ databases">
        <title>Marimonas sp. nov. isolated from tidal mud flat.</title>
        <authorList>
            <person name="Jaincy N.J."/>
            <person name="Srinivasan S."/>
            <person name="Lee S.-S."/>
        </authorList>
    </citation>
    <scope>NUCLEOTIDE SEQUENCE [LARGE SCALE GENOMIC DNA]</scope>
    <source>
        <strain evidence="1 2">MJ-SS3</strain>
    </source>
</reference>
<evidence type="ECO:0000313" key="2">
    <source>
        <dbReference type="Proteomes" id="UP001268651"/>
    </source>
</evidence>
<dbReference type="EMBL" id="JAWHTF010000001">
    <property type="protein sequence ID" value="MDU8884936.1"/>
    <property type="molecule type" value="Genomic_DNA"/>
</dbReference>
<dbReference type="InterPro" id="IPR036249">
    <property type="entry name" value="Thioredoxin-like_sf"/>
</dbReference>
<gene>
    <name evidence="1" type="ORF">RXV94_02105</name>
</gene>
<evidence type="ECO:0000313" key="1">
    <source>
        <dbReference type="EMBL" id="MDU8884936.1"/>
    </source>
</evidence>
<protein>
    <submittedName>
        <fullName evidence="1">Thioredoxin family protein</fullName>
    </submittedName>
</protein>
<name>A0ABU3U3K7_9FLAO</name>
<organism evidence="1 2">
    <name type="scientific">Gilvirhabdus luticola</name>
    <dbReference type="NCBI Taxonomy" id="3079858"/>
    <lineage>
        <taxon>Bacteria</taxon>
        <taxon>Pseudomonadati</taxon>
        <taxon>Bacteroidota</taxon>
        <taxon>Flavobacteriia</taxon>
        <taxon>Flavobacteriales</taxon>
        <taxon>Flavobacteriaceae</taxon>
        <taxon>Gilvirhabdus</taxon>
    </lineage>
</organism>
<dbReference type="RefSeq" id="WP_316660740.1">
    <property type="nucleotide sequence ID" value="NZ_JAWHTF010000001.1"/>
</dbReference>
<keyword evidence="2" id="KW-1185">Reference proteome</keyword>
<proteinExistence type="predicted"/>
<accession>A0ABU3U3K7</accession>
<sequence length="205" mass="23971">MDIIIEKSLKHSMTYQEYRDLLKQLVENKSTTGFEKTETNINYTKLNDRRMNRWDKTLKLDYQAIEATQRLHDHVTWLVIVESWCGDAAHVLPVINKLANENKNIDLRIVLRDENEDLMNLFLTDGTRSIPKLIMINDFTGEVTETYGPRPTIATNMVNEYKAKHGKLSPEFKEDLQRWYNHNKGKNIIEDLTKMLCGVEPSICQ</sequence>
<dbReference type="SUPFAM" id="SSF52833">
    <property type="entry name" value="Thioredoxin-like"/>
    <property type="match status" value="1"/>
</dbReference>